<dbReference type="Pfam" id="PF13855">
    <property type="entry name" value="LRR_8"/>
    <property type="match status" value="1"/>
</dbReference>
<gene>
    <name evidence="26" type="ORF">Ddye_029891</name>
</gene>
<evidence type="ECO:0000259" key="25">
    <source>
        <dbReference type="PROSITE" id="PS50011"/>
    </source>
</evidence>
<dbReference type="AlphaFoldDB" id="A0AAD9WKZ9"/>
<evidence type="ECO:0000256" key="6">
    <source>
        <dbReference type="ARBA" id="ARBA00022527"/>
    </source>
</evidence>
<dbReference type="GO" id="GO:0004674">
    <property type="term" value="F:protein serine/threonine kinase activity"/>
    <property type="evidence" value="ECO:0007669"/>
    <property type="project" value="UniProtKB-KW"/>
</dbReference>
<evidence type="ECO:0000256" key="14">
    <source>
        <dbReference type="ARBA" id="ARBA00022777"/>
    </source>
</evidence>
<dbReference type="InterPro" id="IPR011009">
    <property type="entry name" value="Kinase-like_dom_sf"/>
</dbReference>
<keyword evidence="11 24" id="KW-0732">Signal</keyword>
<evidence type="ECO:0000256" key="20">
    <source>
        <dbReference type="ARBA" id="ARBA00047899"/>
    </source>
</evidence>
<keyword evidence="5" id="KW-1003">Cell membrane</keyword>
<organism evidence="26 27">
    <name type="scientific">Dipteronia dyeriana</name>
    <dbReference type="NCBI Taxonomy" id="168575"/>
    <lineage>
        <taxon>Eukaryota</taxon>
        <taxon>Viridiplantae</taxon>
        <taxon>Streptophyta</taxon>
        <taxon>Embryophyta</taxon>
        <taxon>Tracheophyta</taxon>
        <taxon>Spermatophyta</taxon>
        <taxon>Magnoliopsida</taxon>
        <taxon>eudicotyledons</taxon>
        <taxon>Gunneridae</taxon>
        <taxon>Pentapetalae</taxon>
        <taxon>rosids</taxon>
        <taxon>malvids</taxon>
        <taxon>Sapindales</taxon>
        <taxon>Sapindaceae</taxon>
        <taxon>Hippocastanoideae</taxon>
        <taxon>Acereae</taxon>
        <taxon>Dipteronia</taxon>
    </lineage>
</organism>
<dbReference type="InterPro" id="IPR032675">
    <property type="entry name" value="LRR_dom_sf"/>
</dbReference>
<feature type="chain" id="PRO_5042009483" description="non-specific serine/threonine protein kinase" evidence="24">
    <location>
        <begin position="32"/>
        <end position="1034"/>
    </location>
</feature>
<reference evidence="26" key="1">
    <citation type="journal article" date="2023" name="Plant J.">
        <title>Genome sequences and population genomics provide insights into the demographic history, inbreeding, and mutation load of two 'living fossil' tree species of Dipteronia.</title>
        <authorList>
            <person name="Feng Y."/>
            <person name="Comes H.P."/>
            <person name="Chen J."/>
            <person name="Zhu S."/>
            <person name="Lu R."/>
            <person name="Zhang X."/>
            <person name="Li P."/>
            <person name="Qiu J."/>
            <person name="Olsen K.M."/>
            <person name="Qiu Y."/>
        </authorList>
    </citation>
    <scope>NUCLEOTIDE SEQUENCE</scope>
    <source>
        <strain evidence="26">KIB01</strain>
    </source>
</reference>
<keyword evidence="14" id="KW-0418">Kinase</keyword>
<evidence type="ECO:0000256" key="19">
    <source>
        <dbReference type="ARBA" id="ARBA00023180"/>
    </source>
</evidence>
<evidence type="ECO:0000256" key="24">
    <source>
        <dbReference type="SAM" id="SignalP"/>
    </source>
</evidence>
<evidence type="ECO:0000256" key="3">
    <source>
        <dbReference type="ARBA" id="ARBA00008684"/>
    </source>
</evidence>
<protein>
    <recommendedName>
        <fullName evidence="4">non-specific serine/threonine protein kinase</fullName>
        <ecNumber evidence="4">2.7.11.1</ecNumber>
    </recommendedName>
</protein>
<evidence type="ECO:0000256" key="2">
    <source>
        <dbReference type="ARBA" id="ARBA00004479"/>
    </source>
</evidence>
<proteinExistence type="inferred from homology"/>
<dbReference type="InterPro" id="IPR055414">
    <property type="entry name" value="LRR_R13L4/SHOC2-like"/>
</dbReference>
<accession>A0AAD9WKZ9</accession>
<evidence type="ECO:0000256" key="8">
    <source>
        <dbReference type="ARBA" id="ARBA00022614"/>
    </source>
</evidence>
<evidence type="ECO:0000256" key="17">
    <source>
        <dbReference type="ARBA" id="ARBA00023136"/>
    </source>
</evidence>
<comment type="catalytic activity">
    <reaction evidence="21">
        <text>L-seryl-[protein] + ATP = O-phospho-L-seryl-[protein] + ADP + H(+)</text>
        <dbReference type="Rhea" id="RHEA:17989"/>
        <dbReference type="Rhea" id="RHEA-COMP:9863"/>
        <dbReference type="Rhea" id="RHEA-COMP:11604"/>
        <dbReference type="ChEBI" id="CHEBI:15378"/>
        <dbReference type="ChEBI" id="CHEBI:29999"/>
        <dbReference type="ChEBI" id="CHEBI:30616"/>
        <dbReference type="ChEBI" id="CHEBI:83421"/>
        <dbReference type="ChEBI" id="CHEBI:456216"/>
        <dbReference type="EC" id="2.7.11.1"/>
    </reaction>
</comment>
<evidence type="ECO:0000256" key="10">
    <source>
        <dbReference type="ARBA" id="ARBA00022692"/>
    </source>
</evidence>
<keyword evidence="6" id="KW-0723">Serine/threonine-protein kinase</keyword>
<dbReference type="GO" id="GO:0005524">
    <property type="term" value="F:ATP binding"/>
    <property type="evidence" value="ECO:0007669"/>
    <property type="project" value="UniProtKB-UniRule"/>
</dbReference>
<dbReference type="GO" id="GO:0005886">
    <property type="term" value="C:plasma membrane"/>
    <property type="evidence" value="ECO:0007669"/>
    <property type="project" value="UniProtKB-SubCell"/>
</dbReference>
<evidence type="ECO:0000256" key="4">
    <source>
        <dbReference type="ARBA" id="ARBA00012513"/>
    </source>
</evidence>
<evidence type="ECO:0000256" key="13">
    <source>
        <dbReference type="ARBA" id="ARBA00022741"/>
    </source>
</evidence>
<evidence type="ECO:0000256" key="11">
    <source>
        <dbReference type="ARBA" id="ARBA00022729"/>
    </source>
</evidence>
<dbReference type="SUPFAM" id="SSF52058">
    <property type="entry name" value="L domain-like"/>
    <property type="match status" value="3"/>
</dbReference>
<evidence type="ECO:0000256" key="23">
    <source>
        <dbReference type="SAM" id="Phobius"/>
    </source>
</evidence>
<feature type="transmembrane region" description="Helical" evidence="23">
    <location>
        <begin position="656"/>
        <end position="680"/>
    </location>
</feature>
<dbReference type="PROSITE" id="PS00108">
    <property type="entry name" value="PROTEIN_KINASE_ST"/>
    <property type="match status" value="1"/>
</dbReference>
<dbReference type="Proteomes" id="UP001280121">
    <property type="component" value="Unassembled WGS sequence"/>
</dbReference>
<dbReference type="Gene3D" id="3.30.200.20">
    <property type="entry name" value="Phosphorylase Kinase, domain 1"/>
    <property type="match status" value="1"/>
</dbReference>
<keyword evidence="7" id="KW-0597">Phosphoprotein</keyword>
<dbReference type="PANTHER" id="PTHR27008:SF610">
    <property type="entry name" value="SERINE-THREONINE_TYROSINE-PROTEIN KINASE CATALYTIC DOMAIN-CONTAINING PROTEIN"/>
    <property type="match status" value="1"/>
</dbReference>
<dbReference type="PROSITE" id="PS50011">
    <property type="entry name" value="PROTEIN_KINASE_DOM"/>
    <property type="match status" value="1"/>
</dbReference>
<dbReference type="EC" id="2.7.11.1" evidence="4"/>
<dbReference type="EMBL" id="JANJYI010000009">
    <property type="protein sequence ID" value="KAK2635099.1"/>
    <property type="molecule type" value="Genomic_DNA"/>
</dbReference>
<comment type="caution">
    <text evidence="26">The sequence shown here is derived from an EMBL/GenBank/DDBJ whole genome shotgun (WGS) entry which is preliminary data.</text>
</comment>
<evidence type="ECO:0000256" key="16">
    <source>
        <dbReference type="ARBA" id="ARBA00022989"/>
    </source>
</evidence>
<keyword evidence="18" id="KW-0675">Receptor</keyword>
<keyword evidence="9" id="KW-0808">Transferase</keyword>
<evidence type="ECO:0000256" key="18">
    <source>
        <dbReference type="ARBA" id="ARBA00023170"/>
    </source>
</evidence>
<evidence type="ECO:0000256" key="7">
    <source>
        <dbReference type="ARBA" id="ARBA00022553"/>
    </source>
</evidence>
<comment type="catalytic activity">
    <reaction evidence="20">
        <text>L-threonyl-[protein] + ATP = O-phospho-L-threonyl-[protein] + ADP + H(+)</text>
        <dbReference type="Rhea" id="RHEA:46608"/>
        <dbReference type="Rhea" id="RHEA-COMP:11060"/>
        <dbReference type="Rhea" id="RHEA-COMP:11605"/>
        <dbReference type="ChEBI" id="CHEBI:15378"/>
        <dbReference type="ChEBI" id="CHEBI:30013"/>
        <dbReference type="ChEBI" id="CHEBI:30616"/>
        <dbReference type="ChEBI" id="CHEBI:61977"/>
        <dbReference type="ChEBI" id="CHEBI:456216"/>
        <dbReference type="EC" id="2.7.11.1"/>
    </reaction>
</comment>
<dbReference type="Pfam" id="PF23598">
    <property type="entry name" value="LRR_14"/>
    <property type="match status" value="1"/>
</dbReference>
<evidence type="ECO:0000256" key="15">
    <source>
        <dbReference type="ARBA" id="ARBA00022840"/>
    </source>
</evidence>
<evidence type="ECO:0000256" key="12">
    <source>
        <dbReference type="ARBA" id="ARBA00022737"/>
    </source>
</evidence>
<keyword evidence="15 22" id="KW-0067">ATP-binding</keyword>
<dbReference type="InterPro" id="IPR013210">
    <property type="entry name" value="LRR_N_plant-typ"/>
</dbReference>
<dbReference type="Pfam" id="PF00069">
    <property type="entry name" value="Pkinase"/>
    <property type="match status" value="1"/>
</dbReference>
<sequence length="1034" mass="113640">MSTLMSLHSAYIQTLLLFCFSLILVIPLVSTTSSITEKETDEVALKAFKKIIHDPQGVLNSWNDSHHFCDWEGITCGRRHKRVTALDLNSRGLSGSLSPYIGNLSFLRDLTLENNSFQGEIPPEFGRLFRLEVLYLHNNSLVGEIPGNLSHCSRLTKLALSNNRLEEKIPLHFVSLSNLELLALSDNNLTGGIPSFLGNLTSLKILILGWNPLLGGNIPDSLGQLRKLTFLSLQLNNLSGKVPSSLYNLSSLTLIAMDINKLHGSLPPNLGLTLPNLNVFLLSQNFFSGSVPVSLSNASELRDINLGQNNFSGKLSVDFGGMKHLRLLVVDSNNLGGGGIDEMNFINSLVNCSELLILSIGINHFKGALPHSIANLSTTLQLLYVGRNQLYGSIPPGIANLVNLSFLELANNQFTGSIPEEIGKLQTLKEMYLDGNQLSGKIPSSLGNLSLLLQLYLNNNRLSGVIPSSLGNLKKLERLHFSKNYLTGTMPEQILNLPDLSISLNLSQNHLVGSLPRTIGNLKVLSDFFDVSDNHLSGEIPNEIGFCSNLEHLYMKGNFFSGSIPSSMSSLRGLREIDLSRNNLSGQIPKFLETLALENLNLSFNDLEGEVPINGVFANVSAISVAGNNRLCGGITELRLSKCSNNDSKTKKVPRFIVIVSIASAILGLTMVSSFILCWLKKRKAKQTSEPMLKKTLLNMSYEMLLKATDGFSPTHLVGAGSFGSVYKGILDQDGAIVAVKVLNLQHHGASKSFMAECKALRNIRHRNLVRVITSCSSIDFQGNDFKAIVYEFMENGSLEKWLHPVPTMEEEELEIQNLTLLQRLSIAIDVASAVDYLHHQCQEPILHCDLKPSNVLLDSDMTACVGDFGLVKFLPEISNQIESSFVGVRGTIGYTAPEYGLGSEVSTHGDVYSYGILLLEMMIRKKPTDVMFEGDLTLHNFARTSLPDRVMEIVDPVLINEEVAASKHMMSQARNNSKMECVISLVRIGVACTMESPQERMSITHAISELQSVRNILLQPTTTRFNQQNGKII</sequence>
<dbReference type="Gene3D" id="3.80.10.10">
    <property type="entry name" value="Ribonuclease Inhibitor"/>
    <property type="match status" value="3"/>
</dbReference>
<dbReference type="Pfam" id="PF00560">
    <property type="entry name" value="LRR_1"/>
    <property type="match status" value="5"/>
</dbReference>
<dbReference type="Pfam" id="PF08263">
    <property type="entry name" value="LRRNT_2"/>
    <property type="match status" value="1"/>
</dbReference>
<dbReference type="InterPro" id="IPR017441">
    <property type="entry name" value="Protein_kinase_ATP_BS"/>
</dbReference>
<comment type="similarity">
    <text evidence="3">Belongs to the protein kinase superfamily. Ser/Thr protein kinase family.</text>
</comment>
<dbReference type="InterPro" id="IPR003591">
    <property type="entry name" value="Leu-rich_rpt_typical-subtyp"/>
</dbReference>
<comment type="subcellular location">
    <subcellularLocation>
        <location evidence="1">Cell membrane</location>
        <topology evidence="1">Single-pass membrane protein</topology>
    </subcellularLocation>
    <subcellularLocation>
        <location evidence="2">Membrane</location>
        <topology evidence="2">Single-pass type I membrane protein</topology>
    </subcellularLocation>
</comment>
<dbReference type="FunFam" id="3.80.10.10:FF:000288">
    <property type="entry name" value="LRR receptor-like serine/threonine-protein kinase EFR"/>
    <property type="match status" value="1"/>
</dbReference>
<keyword evidence="13 22" id="KW-0547">Nucleotide-binding</keyword>
<evidence type="ECO:0000256" key="5">
    <source>
        <dbReference type="ARBA" id="ARBA00022475"/>
    </source>
</evidence>
<dbReference type="FunFam" id="1.10.510.10:FF:000358">
    <property type="entry name" value="Putative leucine-rich repeat receptor-like serine/threonine-protein kinase"/>
    <property type="match status" value="1"/>
</dbReference>
<feature type="domain" description="Protein kinase" evidence="25">
    <location>
        <begin position="712"/>
        <end position="1019"/>
    </location>
</feature>
<keyword evidence="19" id="KW-0325">Glycoprotein</keyword>
<feature type="signal peptide" evidence="24">
    <location>
        <begin position="1"/>
        <end position="31"/>
    </location>
</feature>
<dbReference type="InterPro" id="IPR001611">
    <property type="entry name" value="Leu-rich_rpt"/>
</dbReference>
<evidence type="ECO:0000256" key="21">
    <source>
        <dbReference type="ARBA" id="ARBA00048679"/>
    </source>
</evidence>
<dbReference type="Gene3D" id="1.10.510.10">
    <property type="entry name" value="Transferase(Phosphotransferase) domain 1"/>
    <property type="match status" value="1"/>
</dbReference>
<dbReference type="SUPFAM" id="SSF56112">
    <property type="entry name" value="Protein kinase-like (PK-like)"/>
    <property type="match status" value="1"/>
</dbReference>
<dbReference type="InterPro" id="IPR008271">
    <property type="entry name" value="Ser/Thr_kinase_AS"/>
</dbReference>
<dbReference type="SMART" id="SM00369">
    <property type="entry name" value="LRR_TYP"/>
    <property type="match status" value="8"/>
</dbReference>
<evidence type="ECO:0000256" key="1">
    <source>
        <dbReference type="ARBA" id="ARBA00004162"/>
    </source>
</evidence>
<dbReference type="SMART" id="SM00220">
    <property type="entry name" value="S_TKc"/>
    <property type="match status" value="1"/>
</dbReference>
<dbReference type="PANTHER" id="PTHR27008">
    <property type="entry name" value="OS04G0122200 PROTEIN"/>
    <property type="match status" value="1"/>
</dbReference>
<dbReference type="InterPro" id="IPR000719">
    <property type="entry name" value="Prot_kinase_dom"/>
</dbReference>
<dbReference type="FunFam" id="3.80.10.10:FF:000095">
    <property type="entry name" value="LRR receptor-like serine/threonine-protein kinase GSO1"/>
    <property type="match status" value="1"/>
</dbReference>
<dbReference type="PROSITE" id="PS00107">
    <property type="entry name" value="PROTEIN_KINASE_ATP"/>
    <property type="match status" value="1"/>
</dbReference>
<name>A0AAD9WKZ9_9ROSI</name>
<evidence type="ECO:0000313" key="26">
    <source>
        <dbReference type="EMBL" id="KAK2635099.1"/>
    </source>
</evidence>
<evidence type="ECO:0000256" key="22">
    <source>
        <dbReference type="PROSITE-ProRule" id="PRU10141"/>
    </source>
</evidence>
<keyword evidence="10 23" id="KW-0812">Transmembrane</keyword>
<keyword evidence="12" id="KW-0677">Repeat</keyword>
<feature type="binding site" evidence="22">
    <location>
        <position position="741"/>
    </location>
    <ligand>
        <name>ATP</name>
        <dbReference type="ChEBI" id="CHEBI:30616"/>
    </ligand>
</feature>
<keyword evidence="17 23" id="KW-0472">Membrane</keyword>
<evidence type="ECO:0000256" key="9">
    <source>
        <dbReference type="ARBA" id="ARBA00022679"/>
    </source>
</evidence>
<dbReference type="FunFam" id="3.30.200.20:FF:000432">
    <property type="entry name" value="LRR receptor-like serine/threonine-protein kinase EFR"/>
    <property type="match status" value="1"/>
</dbReference>
<keyword evidence="16 23" id="KW-1133">Transmembrane helix</keyword>
<keyword evidence="8" id="KW-0433">Leucine-rich repeat</keyword>
<keyword evidence="27" id="KW-1185">Reference proteome</keyword>
<evidence type="ECO:0000313" key="27">
    <source>
        <dbReference type="Proteomes" id="UP001280121"/>
    </source>
</evidence>
<dbReference type="InterPro" id="IPR051809">
    <property type="entry name" value="Plant_receptor-like_S/T_kinase"/>
</dbReference>